<dbReference type="EMBL" id="JACEFO010000191">
    <property type="protein sequence ID" value="KAF8776627.1"/>
    <property type="molecule type" value="Genomic_DNA"/>
</dbReference>
<evidence type="ECO:0000313" key="2">
    <source>
        <dbReference type="Proteomes" id="UP000636709"/>
    </source>
</evidence>
<name>A0A835FVM3_9POAL</name>
<protein>
    <submittedName>
        <fullName evidence="1">Uncharacterized protein</fullName>
    </submittedName>
</protein>
<dbReference type="AlphaFoldDB" id="A0A835FVM3"/>
<reference evidence="1" key="1">
    <citation type="submission" date="2020-07" db="EMBL/GenBank/DDBJ databases">
        <title>Genome sequence and genetic diversity analysis of an under-domesticated orphan crop, white fonio (Digitaria exilis).</title>
        <authorList>
            <person name="Bennetzen J.L."/>
            <person name="Chen S."/>
            <person name="Ma X."/>
            <person name="Wang X."/>
            <person name="Yssel A.E.J."/>
            <person name="Chaluvadi S.R."/>
            <person name="Johnson M."/>
            <person name="Gangashetty P."/>
            <person name="Hamidou F."/>
            <person name="Sanogo M.D."/>
            <person name="Zwaenepoel A."/>
            <person name="Wallace J."/>
            <person name="Van De Peer Y."/>
            <person name="Van Deynze A."/>
        </authorList>
    </citation>
    <scope>NUCLEOTIDE SEQUENCE</scope>
    <source>
        <tissue evidence="1">Leaves</tissue>
    </source>
</reference>
<sequence>MGPARLGEEREITKVRSELSMEGHFGQRQCSNTLAVAAAGDADPAKEGHVGCPATCKDAERIRELCFESQQGSQLVAYGPGDKEKLPGNSAGSKMAKNNGVAAKILESEGGGGGRWPWLRHRGCGAGRKGEGAEASEPPLGF</sequence>
<proteinExistence type="predicted"/>
<comment type="caution">
    <text evidence="1">The sequence shown here is derived from an EMBL/GenBank/DDBJ whole genome shotgun (WGS) entry which is preliminary data.</text>
</comment>
<dbReference type="Proteomes" id="UP000636709">
    <property type="component" value="Unassembled WGS sequence"/>
</dbReference>
<evidence type="ECO:0000313" key="1">
    <source>
        <dbReference type="EMBL" id="KAF8776627.1"/>
    </source>
</evidence>
<accession>A0A835FVM3</accession>
<organism evidence="1 2">
    <name type="scientific">Digitaria exilis</name>
    <dbReference type="NCBI Taxonomy" id="1010633"/>
    <lineage>
        <taxon>Eukaryota</taxon>
        <taxon>Viridiplantae</taxon>
        <taxon>Streptophyta</taxon>
        <taxon>Embryophyta</taxon>
        <taxon>Tracheophyta</taxon>
        <taxon>Spermatophyta</taxon>
        <taxon>Magnoliopsida</taxon>
        <taxon>Liliopsida</taxon>
        <taxon>Poales</taxon>
        <taxon>Poaceae</taxon>
        <taxon>PACMAD clade</taxon>
        <taxon>Panicoideae</taxon>
        <taxon>Panicodae</taxon>
        <taxon>Paniceae</taxon>
        <taxon>Anthephorinae</taxon>
        <taxon>Digitaria</taxon>
    </lineage>
</organism>
<gene>
    <name evidence="1" type="ORF">HU200_003351</name>
</gene>
<keyword evidence="2" id="KW-1185">Reference proteome</keyword>